<proteinExistence type="predicted"/>
<name>A0A409XWH0_PSICY</name>
<evidence type="ECO:0000256" key="1">
    <source>
        <dbReference type="SAM" id="MobiDB-lite"/>
    </source>
</evidence>
<accession>A0A409XWH0</accession>
<dbReference type="InParanoid" id="A0A409XWH0"/>
<reference evidence="2 3" key="1">
    <citation type="journal article" date="2018" name="Evol. Lett.">
        <title>Horizontal gene cluster transfer increased hallucinogenic mushroom diversity.</title>
        <authorList>
            <person name="Reynolds H.T."/>
            <person name="Vijayakumar V."/>
            <person name="Gluck-Thaler E."/>
            <person name="Korotkin H.B."/>
            <person name="Matheny P.B."/>
            <person name="Slot J.C."/>
        </authorList>
    </citation>
    <scope>NUCLEOTIDE SEQUENCE [LARGE SCALE GENOMIC DNA]</scope>
    <source>
        <strain evidence="2 3">2631</strain>
    </source>
</reference>
<comment type="caution">
    <text evidence="2">The sequence shown here is derived from an EMBL/GenBank/DDBJ whole genome shotgun (WGS) entry which is preliminary data.</text>
</comment>
<feature type="region of interest" description="Disordered" evidence="1">
    <location>
        <begin position="82"/>
        <end position="104"/>
    </location>
</feature>
<dbReference type="Proteomes" id="UP000283269">
    <property type="component" value="Unassembled WGS sequence"/>
</dbReference>
<dbReference type="EMBL" id="NHYD01000097">
    <property type="protein sequence ID" value="PPQ95102.1"/>
    <property type="molecule type" value="Genomic_DNA"/>
</dbReference>
<feature type="compositionally biased region" description="Polar residues" evidence="1">
    <location>
        <begin position="93"/>
        <end position="103"/>
    </location>
</feature>
<sequence length="223" mass="24347">MSTHQLYPQPAPYYPLDEKYKFYMRKGEWRAVDGERVKIHEQIDTEGIARLRAFILHSQAKSMEMMMQYRVRCYERQKALDSASDTAPGPMSGTCSPRSTPTRISGARALTNYGRLGRRNASARGAELAMGDDGVSLKSGTCSPRSTPTRISGARALTNYGRLGRRNASARGAELAMGDDGVSLKVRVDGVPHVLGGAGAEQEEVECASVAYEIDGDDDGTYM</sequence>
<evidence type="ECO:0000313" key="3">
    <source>
        <dbReference type="Proteomes" id="UP000283269"/>
    </source>
</evidence>
<dbReference type="AlphaFoldDB" id="A0A409XWH0"/>
<gene>
    <name evidence="2" type="ORF">CVT25_011532</name>
</gene>
<keyword evidence="3" id="KW-1185">Reference proteome</keyword>
<organism evidence="2 3">
    <name type="scientific">Psilocybe cyanescens</name>
    <dbReference type="NCBI Taxonomy" id="93625"/>
    <lineage>
        <taxon>Eukaryota</taxon>
        <taxon>Fungi</taxon>
        <taxon>Dikarya</taxon>
        <taxon>Basidiomycota</taxon>
        <taxon>Agaricomycotina</taxon>
        <taxon>Agaricomycetes</taxon>
        <taxon>Agaricomycetidae</taxon>
        <taxon>Agaricales</taxon>
        <taxon>Agaricineae</taxon>
        <taxon>Strophariaceae</taxon>
        <taxon>Psilocybe</taxon>
    </lineage>
</organism>
<evidence type="ECO:0000313" key="2">
    <source>
        <dbReference type="EMBL" id="PPQ95102.1"/>
    </source>
</evidence>
<protein>
    <submittedName>
        <fullName evidence="2">Uncharacterized protein</fullName>
    </submittedName>
</protein>